<name>A0A212LG42_9HYPH</name>
<evidence type="ECO:0000313" key="1">
    <source>
        <dbReference type="EMBL" id="SCM76536.1"/>
    </source>
</evidence>
<organism evidence="1">
    <name type="scientific">uncultured Pleomorphomonas sp</name>
    <dbReference type="NCBI Taxonomy" id="442121"/>
    <lineage>
        <taxon>Bacteria</taxon>
        <taxon>Pseudomonadati</taxon>
        <taxon>Pseudomonadota</taxon>
        <taxon>Alphaproteobacteria</taxon>
        <taxon>Hyphomicrobiales</taxon>
        <taxon>Pleomorphomonadaceae</taxon>
        <taxon>Pleomorphomonas</taxon>
        <taxon>environmental samples</taxon>
    </lineage>
</organism>
<proteinExistence type="predicted"/>
<gene>
    <name evidence="1" type="ORF">KL86PLE_40341</name>
</gene>
<protein>
    <submittedName>
        <fullName evidence="1">Uncharacterized protein</fullName>
    </submittedName>
</protein>
<reference evidence="1" key="1">
    <citation type="submission" date="2016-08" db="EMBL/GenBank/DDBJ databases">
        <authorList>
            <person name="Seilhamer J.J."/>
        </authorList>
    </citation>
    <scope>NUCLEOTIDE SEQUENCE</scope>
    <source>
        <strain evidence="1">86</strain>
    </source>
</reference>
<dbReference type="EMBL" id="FMJD01000008">
    <property type="protein sequence ID" value="SCM76536.1"/>
    <property type="molecule type" value="Genomic_DNA"/>
</dbReference>
<accession>A0A212LG42</accession>
<sequence>MSPGRNPSFIGRCPVFGGILLQLIEEYGRDIFWHFTDPVDTTRIRVALQLLVKLHRHDYNRGAAMFGERDRPLLGLIVIAPEVAHEFNSGNSVHWLRLFCVYRIIQKRQIYDNPVGLRGHIPAP</sequence>
<dbReference type="AlphaFoldDB" id="A0A212LG42"/>